<dbReference type="GO" id="GO:0004534">
    <property type="term" value="F:5'-3' RNA exonuclease activity"/>
    <property type="evidence" value="ECO:0007669"/>
    <property type="project" value="TreeGrafter"/>
</dbReference>
<dbReference type="Proteomes" id="UP000014975">
    <property type="component" value="Unassembled WGS sequence"/>
</dbReference>
<dbReference type="GO" id="GO:0035312">
    <property type="term" value="F:5'-3' DNA exonuclease activity"/>
    <property type="evidence" value="ECO:0007669"/>
    <property type="project" value="TreeGrafter"/>
</dbReference>
<dbReference type="InterPro" id="IPR016195">
    <property type="entry name" value="Pol/histidinol_Pase-like"/>
</dbReference>
<organism evidence="2 3">
    <name type="scientific">Alkalidesulfovibrio alkalitolerans DSM 16529</name>
    <dbReference type="NCBI Taxonomy" id="1121439"/>
    <lineage>
        <taxon>Bacteria</taxon>
        <taxon>Pseudomonadati</taxon>
        <taxon>Thermodesulfobacteriota</taxon>
        <taxon>Desulfovibrionia</taxon>
        <taxon>Desulfovibrionales</taxon>
        <taxon>Desulfovibrionaceae</taxon>
        <taxon>Alkalidesulfovibrio</taxon>
    </lineage>
</organism>
<dbReference type="PANTHER" id="PTHR42924">
    <property type="entry name" value="EXONUCLEASE"/>
    <property type="match status" value="1"/>
</dbReference>
<gene>
    <name evidence="2" type="ORF">dsat_2380</name>
</gene>
<name>S7TCS3_9BACT</name>
<sequence length="206" mass="21672">MLFDLHVHTTFSPCSRMTPQEAVEAARALGLAGLCITDHETDGAASVLAQGLREDGLCVVVGMEYATPQGDFLLFSPTGGGIPGLAPGLAAAELLPRVRRAGGVAVAAHPFRPGRETDESVFRDGLCQVMEIANGRNLPEHDLRARALARHYCPTLTGGSDAHSMEEMGRAPTRFFAPVRGPADLVRALNLGLCRPAGSLAALLHA</sequence>
<dbReference type="SUPFAM" id="SSF89550">
    <property type="entry name" value="PHP domain-like"/>
    <property type="match status" value="1"/>
</dbReference>
<dbReference type="Gene3D" id="3.20.20.140">
    <property type="entry name" value="Metal-dependent hydrolases"/>
    <property type="match status" value="1"/>
</dbReference>
<dbReference type="PATRIC" id="fig|1121439.3.peg.775"/>
<evidence type="ECO:0000313" key="3">
    <source>
        <dbReference type="Proteomes" id="UP000014975"/>
    </source>
</evidence>
<protein>
    <submittedName>
        <fullName evidence="2">PHP domain protein</fullName>
    </submittedName>
</protein>
<evidence type="ECO:0000313" key="2">
    <source>
        <dbReference type="EMBL" id="EPR35017.1"/>
    </source>
</evidence>
<accession>S7TCS3</accession>
<dbReference type="InterPro" id="IPR052018">
    <property type="entry name" value="PHP_domain"/>
</dbReference>
<comment type="caution">
    <text evidence="2">The sequence shown here is derived from an EMBL/GenBank/DDBJ whole genome shotgun (WGS) entry which is preliminary data.</text>
</comment>
<reference evidence="2 3" key="1">
    <citation type="journal article" date="2013" name="Genome Announc.">
        <title>Draft genome sequences for three mercury-methylating, sulfate-reducing bacteria.</title>
        <authorList>
            <person name="Brown S.D."/>
            <person name="Hurt R.A.Jr."/>
            <person name="Gilmour C.C."/>
            <person name="Elias D.A."/>
        </authorList>
    </citation>
    <scope>NUCLEOTIDE SEQUENCE [LARGE SCALE GENOMIC DNA]</scope>
    <source>
        <strain evidence="2 3">DSM 16529</strain>
    </source>
</reference>
<dbReference type="EMBL" id="ATHI01000005">
    <property type="protein sequence ID" value="EPR35017.1"/>
    <property type="molecule type" value="Genomic_DNA"/>
</dbReference>
<dbReference type="AlphaFoldDB" id="S7TCS3"/>
<dbReference type="InterPro" id="IPR004013">
    <property type="entry name" value="PHP_dom"/>
</dbReference>
<keyword evidence="3" id="KW-1185">Reference proteome</keyword>
<evidence type="ECO:0000259" key="1">
    <source>
        <dbReference type="SMART" id="SM00481"/>
    </source>
</evidence>
<dbReference type="SMART" id="SM00481">
    <property type="entry name" value="POLIIIAc"/>
    <property type="match status" value="1"/>
</dbReference>
<dbReference type="RefSeq" id="WP_020886266.1">
    <property type="nucleotide sequence ID" value="NZ_ATHI01000005.1"/>
</dbReference>
<dbReference type="InterPro" id="IPR003141">
    <property type="entry name" value="Pol/His_phosphatase_N"/>
</dbReference>
<dbReference type="PANTHER" id="PTHR42924:SF3">
    <property type="entry name" value="POLYMERASE_HISTIDINOL PHOSPHATASE N-TERMINAL DOMAIN-CONTAINING PROTEIN"/>
    <property type="match status" value="1"/>
</dbReference>
<feature type="domain" description="Polymerase/histidinol phosphatase N-terminal" evidence="1">
    <location>
        <begin position="3"/>
        <end position="69"/>
    </location>
</feature>
<dbReference type="STRING" id="1121439.dsat_2380"/>
<dbReference type="Pfam" id="PF02811">
    <property type="entry name" value="PHP"/>
    <property type="match status" value="1"/>
</dbReference>
<dbReference type="OrthoDB" id="9775360at2"/>
<dbReference type="eggNOG" id="COG0613">
    <property type="taxonomic scope" value="Bacteria"/>
</dbReference>
<proteinExistence type="predicted"/>
<dbReference type="Pfam" id="PF13263">
    <property type="entry name" value="PHP_C"/>
    <property type="match status" value="1"/>
</dbReference>
<dbReference type="CDD" id="cd07432">
    <property type="entry name" value="PHP_HisPPase"/>
    <property type="match status" value="1"/>
</dbReference>